<dbReference type="AlphaFoldDB" id="A0A7W5DND0"/>
<proteinExistence type="predicted"/>
<comment type="caution">
    <text evidence="1">The sequence shown here is derived from an EMBL/GenBank/DDBJ whole genome shotgun (WGS) entry which is preliminary data.</text>
</comment>
<evidence type="ECO:0000313" key="1">
    <source>
        <dbReference type="EMBL" id="MBB3185941.1"/>
    </source>
</evidence>
<protein>
    <submittedName>
        <fullName evidence="1">Uncharacterized protein</fullName>
    </submittedName>
</protein>
<evidence type="ECO:0000313" key="2">
    <source>
        <dbReference type="Proteomes" id="UP000544222"/>
    </source>
</evidence>
<gene>
    <name evidence="1" type="ORF">FHX64_000104</name>
</gene>
<accession>A0A7W5DND0</accession>
<sequence>MPIIIAVKQLLIRILAQKALEKIFKKIREQAIFYVPAFYFEKPFSSFSSYHQIVSAID</sequence>
<keyword evidence="2" id="KW-1185">Reference proteome</keyword>
<name>A0A7W5DND0_9PORP</name>
<dbReference type="Proteomes" id="UP000544222">
    <property type="component" value="Unassembled WGS sequence"/>
</dbReference>
<reference evidence="1 2" key="1">
    <citation type="submission" date="2020-08" db="EMBL/GenBank/DDBJ databases">
        <title>Genomic Encyclopedia of Type Strains, Phase IV (KMG-IV): sequencing the most valuable type-strain genomes for metagenomic binning, comparative biology and taxonomic classification.</title>
        <authorList>
            <person name="Goeker M."/>
        </authorList>
    </citation>
    <scope>NUCLEOTIDE SEQUENCE [LARGE SCALE GENOMIC DNA]</scope>
    <source>
        <strain evidence="1 2">DSM 27471</strain>
    </source>
</reference>
<dbReference type="EMBL" id="JACHYB010000001">
    <property type="protein sequence ID" value="MBB3185941.1"/>
    <property type="molecule type" value="Genomic_DNA"/>
</dbReference>
<organism evidence="1 2">
    <name type="scientific">Microbacter margulisiae</name>
    <dbReference type="NCBI Taxonomy" id="1350067"/>
    <lineage>
        <taxon>Bacteria</taxon>
        <taxon>Pseudomonadati</taxon>
        <taxon>Bacteroidota</taxon>
        <taxon>Bacteroidia</taxon>
        <taxon>Bacteroidales</taxon>
        <taxon>Porphyromonadaceae</taxon>
        <taxon>Microbacter</taxon>
    </lineage>
</organism>